<feature type="binding site" evidence="3">
    <location>
        <begin position="188"/>
        <end position="189"/>
    </location>
    <ligand>
        <name>carboxy-S-adenosyl-L-methionine</name>
        <dbReference type="ChEBI" id="CHEBI:134278"/>
    </ligand>
</feature>
<dbReference type="InterPro" id="IPR010017">
    <property type="entry name" value="CmoB"/>
</dbReference>
<evidence type="ECO:0000256" key="3">
    <source>
        <dbReference type="HAMAP-Rule" id="MF_01590"/>
    </source>
</evidence>
<dbReference type="CDD" id="cd02440">
    <property type="entry name" value="AdoMet_MTases"/>
    <property type="match status" value="1"/>
</dbReference>
<organism evidence="4 5">
    <name type="scientific">Vreelandella halophila</name>
    <dbReference type="NCBI Taxonomy" id="86177"/>
    <lineage>
        <taxon>Bacteria</taxon>
        <taxon>Pseudomonadati</taxon>
        <taxon>Pseudomonadota</taxon>
        <taxon>Gammaproteobacteria</taxon>
        <taxon>Oceanospirillales</taxon>
        <taxon>Halomonadaceae</taxon>
        <taxon>Vreelandella</taxon>
    </lineage>
</organism>
<dbReference type="HAMAP" id="MF_01590">
    <property type="entry name" value="tRNA_carboxymethyltr_CmoB"/>
    <property type="match status" value="1"/>
</dbReference>
<keyword evidence="2 3" id="KW-0819">tRNA processing</keyword>
<dbReference type="AlphaFoldDB" id="A0A9X4Y8N9"/>
<feature type="binding site" evidence="3">
    <location>
        <position position="99"/>
    </location>
    <ligand>
        <name>carboxy-S-adenosyl-L-methionine</name>
        <dbReference type="ChEBI" id="CHEBI:134278"/>
    </ligand>
</feature>
<dbReference type="RefSeq" id="WP_160897898.1">
    <property type="nucleotide sequence ID" value="NZ_WMEX01000001.1"/>
</dbReference>
<feature type="binding site" evidence="3">
    <location>
        <position position="113"/>
    </location>
    <ligand>
        <name>carboxy-S-adenosyl-L-methionine</name>
        <dbReference type="ChEBI" id="CHEBI:134278"/>
    </ligand>
</feature>
<feature type="binding site" evidence="3">
    <location>
        <position position="118"/>
    </location>
    <ligand>
        <name>carboxy-S-adenosyl-L-methionine</name>
        <dbReference type="ChEBI" id="CHEBI:134278"/>
    </ligand>
</feature>
<dbReference type="EC" id="2.5.1.-" evidence="3"/>
<dbReference type="InterPro" id="IPR027555">
    <property type="entry name" value="Mo5U34_MeTrfas-like"/>
</dbReference>
<keyword evidence="1 3" id="KW-0808">Transferase</keyword>
<dbReference type="PANTHER" id="PTHR43464:SF95">
    <property type="entry name" value="TRNA U34 CARBOXYMETHYLTRANSFERASE"/>
    <property type="match status" value="1"/>
</dbReference>
<comment type="subunit">
    <text evidence="3">Homotetramer.</text>
</comment>
<dbReference type="NCBIfam" id="NF011650">
    <property type="entry name" value="PRK15068.1"/>
    <property type="match status" value="1"/>
</dbReference>
<accession>A0A9X4Y8N9</accession>
<comment type="caution">
    <text evidence="3">Lacks conserved residue(s) required for the propagation of feature annotation.</text>
</comment>
<feature type="binding site" evidence="3">
    <location>
        <position position="138"/>
    </location>
    <ligand>
        <name>carboxy-S-adenosyl-L-methionine</name>
        <dbReference type="ChEBI" id="CHEBI:134278"/>
    </ligand>
</feature>
<reference evidence="4 5" key="1">
    <citation type="submission" date="2019-11" db="EMBL/GenBank/DDBJ databases">
        <title>Genome sequences of 17 halophilic strains isolated from different environments.</title>
        <authorList>
            <person name="Furrow R.E."/>
        </authorList>
    </citation>
    <scope>NUCLEOTIDE SEQUENCE [LARGE SCALE GENOMIC DNA]</scope>
    <source>
        <strain evidence="4 5">22507_15_FS</strain>
    </source>
</reference>
<dbReference type="InterPro" id="IPR029063">
    <property type="entry name" value="SAM-dependent_MTases_sf"/>
</dbReference>
<dbReference type="SUPFAM" id="SSF53335">
    <property type="entry name" value="S-adenosyl-L-methionine-dependent methyltransferases"/>
    <property type="match status" value="1"/>
</dbReference>
<protein>
    <recommendedName>
        <fullName evidence="3">tRNA U34 carboxymethyltransferase</fullName>
        <ecNumber evidence="3">2.5.1.-</ecNumber>
    </recommendedName>
</protein>
<comment type="catalytic activity">
    <reaction evidence="3">
        <text>carboxy-S-adenosyl-L-methionine + 5-hydroxyuridine(34) in tRNA = 5-carboxymethoxyuridine(34) in tRNA + S-adenosyl-L-homocysteine + H(+)</text>
        <dbReference type="Rhea" id="RHEA:52848"/>
        <dbReference type="Rhea" id="RHEA-COMP:13381"/>
        <dbReference type="Rhea" id="RHEA-COMP:13383"/>
        <dbReference type="ChEBI" id="CHEBI:15378"/>
        <dbReference type="ChEBI" id="CHEBI:57856"/>
        <dbReference type="ChEBI" id="CHEBI:134278"/>
        <dbReference type="ChEBI" id="CHEBI:136877"/>
        <dbReference type="ChEBI" id="CHEBI:136879"/>
    </reaction>
</comment>
<comment type="function">
    <text evidence="3">Catalyzes carboxymethyl transfer from carboxy-S-adenosyl-L-methionine (Cx-SAM) to 5-hydroxyuridine (ho5U) to form 5-carboxymethoxyuridine (cmo5U) at position 34 in tRNAs.</text>
</comment>
<dbReference type="EMBL" id="WMEX01000001">
    <property type="protein sequence ID" value="MYL25457.1"/>
    <property type="molecule type" value="Genomic_DNA"/>
</dbReference>
<comment type="caution">
    <text evidence="4">The sequence shown here is derived from an EMBL/GenBank/DDBJ whole genome shotgun (WGS) entry which is preliminary data.</text>
</comment>
<evidence type="ECO:0000313" key="4">
    <source>
        <dbReference type="EMBL" id="MYL25457.1"/>
    </source>
</evidence>
<evidence type="ECO:0000256" key="1">
    <source>
        <dbReference type="ARBA" id="ARBA00022679"/>
    </source>
</evidence>
<keyword evidence="5" id="KW-1185">Reference proteome</keyword>
<feature type="binding site" evidence="3">
    <location>
        <position position="208"/>
    </location>
    <ligand>
        <name>carboxy-S-adenosyl-L-methionine</name>
        <dbReference type="ChEBI" id="CHEBI:134278"/>
    </ligand>
</feature>
<evidence type="ECO:0000256" key="2">
    <source>
        <dbReference type="ARBA" id="ARBA00022694"/>
    </source>
</evidence>
<dbReference type="GO" id="GO:0008168">
    <property type="term" value="F:methyltransferase activity"/>
    <property type="evidence" value="ECO:0007669"/>
    <property type="project" value="TreeGrafter"/>
</dbReference>
<proteinExistence type="inferred from homology"/>
<dbReference type="PANTHER" id="PTHR43464">
    <property type="entry name" value="METHYLTRANSFERASE"/>
    <property type="match status" value="1"/>
</dbReference>
<dbReference type="OrthoDB" id="9773188at2"/>
<evidence type="ECO:0000313" key="5">
    <source>
        <dbReference type="Proteomes" id="UP000460751"/>
    </source>
</evidence>
<dbReference type="Proteomes" id="UP000460751">
    <property type="component" value="Unassembled WGS sequence"/>
</dbReference>
<gene>
    <name evidence="3 4" type="primary">cmoB</name>
    <name evidence="4" type="ORF">GLW01_01470</name>
</gene>
<dbReference type="NCBIfam" id="TIGR00452">
    <property type="entry name" value="tRNA 5-methoxyuridine(34)/uridine 5-oxyacetic acid(34) synthase CmoB"/>
    <property type="match status" value="1"/>
</dbReference>
<dbReference type="Gene3D" id="3.40.50.150">
    <property type="entry name" value="Vaccinia Virus protein VP39"/>
    <property type="match status" value="1"/>
</dbReference>
<dbReference type="GO" id="GO:0002098">
    <property type="term" value="P:tRNA wobble uridine modification"/>
    <property type="evidence" value="ECO:0007669"/>
    <property type="project" value="InterPro"/>
</dbReference>
<sequence length="332" mass="38452">MSTDFDWRSEYANLLDWLHDSGRTEWHEQLQQRLTSVFETHPHGDLPRWMAALNQLPRIPSAEADLDQPTVTLTTPEPLTEAQREQLEQGLRGLMPWRKGPFDFFGTHIDTEWRSDWKWERVRPGLSDLRGRTVLDVGCGSGYHCWRILGAGAQRVVGIDPGMLFLMQFQAVRTYLGDPHAHLLPQRLEDLPHQLQLFDTTLSLGVLYHRRSPIDHLIELKGTLKPGGELVLETLVIEGEMGETLMPEDRYARMRNVWFIPSVPTLKRWLQRAGYREIECVDVTRTTTDEQRATDWMQFQSLPDFLDPEDEHRTIEGYPAPRRATLVARKPA</sequence>
<comment type="similarity">
    <text evidence="3">Belongs to the class I-like SAM-binding methyltransferase superfamily. CmoB family.</text>
</comment>
<dbReference type="Pfam" id="PF08003">
    <property type="entry name" value="Methyltransf_9"/>
    <property type="match status" value="1"/>
</dbReference>
<name>A0A9X4Y8N9_9GAMM</name>
<feature type="binding site" evidence="3">
    <location>
        <position position="323"/>
    </location>
    <ligand>
        <name>carboxy-S-adenosyl-L-methionine</name>
        <dbReference type="ChEBI" id="CHEBI:134278"/>
    </ligand>
</feature>
<dbReference type="GO" id="GO:0016765">
    <property type="term" value="F:transferase activity, transferring alkyl or aryl (other than methyl) groups"/>
    <property type="evidence" value="ECO:0007669"/>
    <property type="project" value="UniProtKB-UniRule"/>
</dbReference>